<feature type="region of interest" description="Disordered" evidence="1">
    <location>
        <begin position="104"/>
        <end position="210"/>
    </location>
</feature>
<dbReference type="InterPro" id="IPR031447">
    <property type="entry name" value="MNR"/>
</dbReference>
<name>A0AAN9FWE6_9CAEN</name>
<dbReference type="EMBL" id="JBAMIC010004070">
    <property type="protein sequence ID" value="KAK7087766.1"/>
    <property type="molecule type" value="Genomic_DNA"/>
</dbReference>
<feature type="region of interest" description="Disordered" evidence="1">
    <location>
        <begin position="1097"/>
        <end position="1147"/>
    </location>
</feature>
<dbReference type="PANTHER" id="PTHR15732">
    <property type="entry name" value="PROTEIN MOONRAKER"/>
    <property type="match status" value="1"/>
</dbReference>
<evidence type="ECO:0000313" key="3">
    <source>
        <dbReference type="Proteomes" id="UP001374579"/>
    </source>
</evidence>
<feature type="compositionally biased region" description="Low complexity" evidence="1">
    <location>
        <begin position="185"/>
        <end position="204"/>
    </location>
</feature>
<dbReference type="GO" id="GO:0071539">
    <property type="term" value="P:protein localization to centrosome"/>
    <property type="evidence" value="ECO:0007669"/>
    <property type="project" value="TreeGrafter"/>
</dbReference>
<dbReference type="PANTHER" id="PTHR15732:SF4">
    <property type="entry name" value="PROTEIN MOONRAKER"/>
    <property type="match status" value="1"/>
</dbReference>
<feature type="compositionally biased region" description="Low complexity" evidence="1">
    <location>
        <begin position="600"/>
        <end position="633"/>
    </location>
</feature>
<comment type="caution">
    <text evidence="2">The sequence shown here is derived from an EMBL/GenBank/DDBJ whole genome shotgun (WGS) entry which is preliminary data.</text>
</comment>
<dbReference type="GO" id="GO:0034451">
    <property type="term" value="C:centriolar satellite"/>
    <property type="evidence" value="ECO:0007669"/>
    <property type="project" value="TreeGrafter"/>
</dbReference>
<feature type="region of interest" description="Disordered" evidence="1">
    <location>
        <begin position="473"/>
        <end position="502"/>
    </location>
</feature>
<evidence type="ECO:0000313" key="2">
    <source>
        <dbReference type="EMBL" id="KAK7087766.1"/>
    </source>
</evidence>
<organism evidence="2 3">
    <name type="scientific">Littorina saxatilis</name>
    <dbReference type="NCBI Taxonomy" id="31220"/>
    <lineage>
        <taxon>Eukaryota</taxon>
        <taxon>Metazoa</taxon>
        <taxon>Spiralia</taxon>
        <taxon>Lophotrochozoa</taxon>
        <taxon>Mollusca</taxon>
        <taxon>Gastropoda</taxon>
        <taxon>Caenogastropoda</taxon>
        <taxon>Littorinimorpha</taxon>
        <taxon>Littorinoidea</taxon>
        <taxon>Littorinidae</taxon>
        <taxon>Littorina</taxon>
    </lineage>
</organism>
<reference evidence="2 3" key="1">
    <citation type="submission" date="2024-02" db="EMBL/GenBank/DDBJ databases">
        <title>Chromosome-scale genome assembly of the rough periwinkle Littorina saxatilis.</title>
        <authorList>
            <person name="De Jode A."/>
            <person name="Faria R."/>
            <person name="Formenti G."/>
            <person name="Sims Y."/>
            <person name="Smith T.P."/>
            <person name="Tracey A."/>
            <person name="Wood J.M.D."/>
            <person name="Zagrodzka Z.B."/>
            <person name="Johannesson K."/>
            <person name="Butlin R.K."/>
            <person name="Leder E.H."/>
        </authorList>
    </citation>
    <scope>NUCLEOTIDE SEQUENCE [LARGE SCALE GENOMIC DNA]</scope>
    <source>
        <strain evidence="2">Snail1</strain>
        <tissue evidence="2">Muscle</tissue>
    </source>
</reference>
<protein>
    <submittedName>
        <fullName evidence="2">Uncharacterized protein</fullName>
    </submittedName>
</protein>
<feature type="compositionally biased region" description="Basic residues" evidence="1">
    <location>
        <begin position="583"/>
        <end position="599"/>
    </location>
</feature>
<dbReference type="Proteomes" id="UP001374579">
    <property type="component" value="Unassembled WGS sequence"/>
</dbReference>
<feature type="compositionally biased region" description="Polar residues" evidence="1">
    <location>
        <begin position="485"/>
        <end position="494"/>
    </location>
</feature>
<feature type="compositionally biased region" description="Basic residues" evidence="1">
    <location>
        <begin position="474"/>
        <end position="484"/>
    </location>
</feature>
<keyword evidence="3" id="KW-1185">Reference proteome</keyword>
<dbReference type="AlphaFoldDB" id="A0AAN9FWE6"/>
<feature type="compositionally biased region" description="Acidic residues" evidence="1">
    <location>
        <begin position="1116"/>
        <end position="1147"/>
    </location>
</feature>
<gene>
    <name evidence="2" type="ORF">V1264_021774</name>
</gene>
<evidence type="ECO:0000256" key="1">
    <source>
        <dbReference type="SAM" id="MobiDB-lite"/>
    </source>
</evidence>
<feature type="region of interest" description="Disordered" evidence="1">
    <location>
        <begin position="551"/>
        <end position="692"/>
    </location>
</feature>
<sequence length="1147" mass="128633">MAQYQEMMFQNQLQFNLNVPLTKFNMAARFHHPGPITIERANAAPAGQGFPMAQLANRQTAVGHAGSGVASGNGFQFSSLSQNKMAAAVQLAQRDLKNQKLQQKFANNRDRSPSPDRSRQGKAVCGAKYWERQRSRMPKKSQSSASSKSSKMSMRVREHDRNRAPRSAGSQTPPSSPPRQAFLNTRVVDSSSRSDSPPTRDTPSLTRIAREPANDIEKLQLEMELCLQQIESVQKRALSEQNTEFLRRGRPRPHRDSYLDEEEDEERRQLRTNEQSHRVVRTIYNLQQQVREIERQISRMPHDAKATKKSQASMRLATVNKGAVKLLQNFINQLPQQDLRSGLPSHFNELTELVRQVTLLSAKASLDDGKVKNTKKSLSPVGEDVIAMVDQVEKLNQDWKRELGGPGNASTSGRRKPPFVTKFIDADSNKVKIAFLKEQVQNPQAFSSRGQDAWYAERKAMLQAGIRTLLNASRPKKRAPKKTKNVQPYSTQLAQPPPPKGYLHKIPTRKPALTRKGFLLPQKVREQKSRPGSQAWAHFADPTITSNLKASTLLRNPFTGTRSCSEPPSPREKKKVNFVTGSGHHHASHPGATAKRRSRSSSPCSPSKSPSIPRGRSPGSYFSDSDSSPIPYFHSEDETSPSVVSGFDSPGPVNRRRQRSLSPAGGRGSRSRQSQRKASPGASKRRQFFMADADPELVDELFPEDRVPSVQSGGDSRKTASFHSQKEEANMMQEVERRVQQRLAQLMKNSRSDHNGYSDEEEYDRVANAIMDEAVNEVTEEFTSIERDAAAREKAAAIIDNPTCENMMQALERIEIENEKLRQKYSKITYHDSAPKRRFQTASQVFSEFRSERPREPSAFQVTNTRPAPADKMAIPRVFSEELPQEALIFTKDSQAYRSHVRFQEHGEAGSVMPLHAAVQQTPSVVRPKKLLSMKQTVVERITDSVERFEYYQRGLKQHLGKRNPFQVYESVADNILKMCCAEVAQELEGINTDMAENIYTSEFLDENGLPLAPPALAEDFETEGTAAQNLRDSAAAQRSVEAAVSKTVTALMLPAEEHEFPIVTPKRVLQAEGDTSPPWDTSLKHVFDATDLFEASVTEKPASKSGRGGVKDDDTQLEGEEDYEYDDDYTDISDEEEDETESPSPR</sequence>
<dbReference type="GO" id="GO:0007099">
    <property type="term" value="P:centriole replication"/>
    <property type="evidence" value="ECO:0007669"/>
    <property type="project" value="InterPro"/>
</dbReference>
<dbReference type="Pfam" id="PF15718">
    <property type="entry name" value="MNR"/>
    <property type="match status" value="2"/>
</dbReference>
<feature type="compositionally biased region" description="Basic and acidic residues" evidence="1">
    <location>
        <begin position="107"/>
        <end position="119"/>
    </location>
</feature>
<feature type="region of interest" description="Disordered" evidence="1">
    <location>
        <begin position="236"/>
        <end position="273"/>
    </location>
</feature>
<proteinExistence type="predicted"/>
<accession>A0AAN9FWE6</accession>
<feature type="compositionally biased region" description="Polar residues" evidence="1">
    <location>
        <begin position="551"/>
        <end position="566"/>
    </location>
</feature>
<feature type="compositionally biased region" description="Low complexity" evidence="1">
    <location>
        <begin position="140"/>
        <end position="153"/>
    </location>
</feature>